<keyword evidence="1" id="KW-0732">Signal</keyword>
<name>A0A199V5H8_ANACO</name>
<dbReference type="AlphaFoldDB" id="A0A199V5H8"/>
<dbReference type="EMBL" id="LSRQ01003150">
    <property type="protein sequence ID" value="OAY72319.1"/>
    <property type="molecule type" value="Genomic_DNA"/>
</dbReference>
<feature type="chain" id="PRO_5008285675" description="Secreted protein" evidence="1">
    <location>
        <begin position="19"/>
        <end position="89"/>
    </location>
</feature>
<organism evidence="2 3">
    <name type="scientific">Ananas comosus</name>
    <name type="common">Pineapple</name>
    <name type="synonym">Ananas ananas</name>
    <dbReference type="NCBI Taxonomy" id="4615"/>
    <lineage>
        <taxon>Eukaryota</taxon>
        <taxon>Viridiplantae</taxon>
        <taxon>Streptophyta</taxon>
        <taxon>Embryophyta</taxon>
        <taxon>Tracheophyta</taxon>
        <taxon>Spermatophyta</taxon>
        <taxon>Magnoliopsida</taxon>
        <taxon>Liliopsida</taxon>
        <taxon>Poales</taxon>
        <taxon>Bromeliaceae</taxon>
        <taxon>Bromelioideae</taxon>
        <taxon>Ananas</taxon>
    </lineage>
</organism>
<sequence length="89" mass="9723">MVLTINFALISSLVLVAGLETCWQDTDFMELHDRSTGSSQASLAEHCGTGKANPCFSSKKWNSNDTAVENALITCYPSREIWIHVGTVC</sequence>
<feature type="signal peptide" evidence="1">
    <location>
        <begin position="1"/>
        <end position="18"/>
    </location>
</feature>
<proteinExistence type="predicted"/>
<accession>A0A199V5H8</accession>
<dbReference type="Proteomes" id="UP000092600">
    <property type="component" value="Unassembled WGS sequence"/>
</dbReference>
<evidence type="ECO:0008006" key="4">
    <source>
        <dbReference type="Google" id="ProtNLM"/>
    </source>
</evidence>
<evidence type="ECO:0000313" key="2">
    <source>
        <dbReference type="EMBL" id="OAY72319.1"/>
    </source>
</evidence>
<gene>
    <name evidence="2" type="ORF">ACMD2_20092</name>
</gene>
<comment type="caution">
    <text evidence="2">The sequence shown here is derived from an EMBL/GenBank/DDBJ whole genome shotgun (WGS) entry which is preliminary data.</text>
</comment>
<reference evidence="2 3" key="1">
    <citation type="journal article" date="2016" name="DNA Res.">
        <title>The draft genome of MD-2 pineapple using hybrid error correction of long reads.</title>
        <authorList>
            <person name="Redwan R.M."/>
            <person name="Saidin A."/>
            <person name="Kumar S.V."/>
        </authorList>
    </citation>
    <scope>NUCLEOTIDE SEQUENCE [LARGE SCALE GENOMIC DNA]</scope>
    <source>
        <strain evidence="3">cv. MD2</strain>
        <tissue evidence="2">Leaf</tissue>
    </source>
</reference>
<protein>
    <recommendedName>
        <fullName evidence="4">Secreted protein</fullName>
    </recommendedName>
</protein>
<evidence type="ECO:0000313" key="3">
    <source>
        <dbReference type="Proteomes" id="UP000092600"/>
    </source>
</evidence>
<evidence type="ECO:0000256" key="1">
    <source>
        <dbReference type="SAM" id="SignalP"/>
    </source>
</evidence>